<organism evidence="2 3">
    <name type="scientific">Orbilia oligospora</name>
    <name type="common">Nematode-trapping fungus</name>
    <name type="synonym">Arthrobotrys oligospora</name>
    <dbReference type="NCBI Taxonomy" id="2813651"/>
    <lineage>
        <taxon>Eukaryota</taxon>
        <taxon>Fungi</taxon>
        <taxon>Dikarya</taxon>
        <taxon>Ascomycota</taxon>
        <taxon>Pezizomycotina</taxon>
        <taxon>Orbiliomycetes</taxon>
        <taxon>Orbiliales</taxon>
        <taxon>Orbiliaceae</taxon>
        <taxon>Orbilia</taxon>
    </lineage>
</organism>
<evidence type="ECO:0000313" key="3">
    <source>
        <dbReference type="Proteomes" id="UP000472727"/>
    </source>
</evidence>
<dbReference type="PROSITE" id="PS00387">
    <property type="entry name" value="PPASE"/>
    <property type="match status" value="1"/>
</dbReference>
<dbReference type="EMBL" id="WIWS01000080">
    <property type="protein sequence ID" value="KAF3210417.1"/>
    <property type="molecule type" value="Genomic_DNA"/>
</dbReference>
<dbReference type="InterPro" id="IPR013087">
    <property type="entry name" value="Znf_C2H2_type"/>
</dbReference>
<dbReference type="PROSITE" id="PS00028">
    <property type="entry name" value="ZINC_FINGER_C2H2_1"/>
    <property type="match status" value="1"/>
</dbReference>
<accession>A0A7C8QFM9</accession>
<sequence>MNPEEQVKYFQTFVSAASILVRDGDPIDALVTIQEKYHSAHDPVQKCSTLLKLRLHISENRSDIRSYSALEPIDRQIYEYIHTTSLKSAGVFWEAVRSTLRDGLNFSTIDLFDIANTADAVVKTFRSIKDVSSQDLMFWTRGYLQLGCELSEPILRDIRQHEVAVPSAVYIDKRKEKGLQDPHESDTLSRRLNYHASQFSLGSGTERQFVYCAVCCECLTSEYSLRQHWEVTHQEDPDFHYYWPYQCPTCYNYLPHGVAPSRHSEICFGINGIGTLGLQLYSGYRLLFRELLAGKLGSIWDRIDKFSAEFDLLLLKLDALPKLDRRDFFLVNDLYRWMRTQDLNECETFKSIHEAIIEVMSKEGCLELDEEHRGQKEPLVMWGFLPKMVRKLVFSGRIPPSHGKAWFLRYIMTCYALLCEIREVCFLKESLELQPQMETESRQTLIISANFVQSHTPAPNL</sequence>
<protein>
    <recommendedName>
        <fullName evidence="1">C2H2-type domain-containing protein</fullName>
    </recommendedName>
</protein>
<feature type="domain" description="C2H2-type" evidence="1">
    <location>
        <begin position="212"/>
        <end position="233"/>
    </location>
</feature>
<gene>
    <name evidence="2" type="ORF">TWF106_010713</name>
</gene>
<comment type="caution">
    <text evidence="2">The sequence shown here is derived from an EMBL/GenBank/DDBJ whole genome shotgun (WGS) entry which is preliminary data.</text>
</comment>
<proteinExistence type="predicted"/>
<reference evidence="2 3" key="1">
    <citation type="submission" date="2019-06" db="EMBL/GenBank/DDBJ databases">
        <authorList>
            <person name="Palmer J.M."/>
        </authorList>
    </citation>
    <scope>NUCLEOTIDE SEQUENCE [LARGE SCALE GENOMIC DNA]</scope>
    <source>
        <strain evidence="2 3">TWF106</strain>
    </source>
</reference>
<dbReference type="AlphaFoldDB" id="A0A7C8QFM9"/>
<dbReference type="Proteomes" id="UP000472727">
    <property type="component" value="Unassembled WGS sequence"/>
</dbReference>
<evidence type="ECO:0000313" key="2">
    <source>
        <dbReference type="EMBL" id="KAF3210417.1"/>
    </source>
</evidence>
<evidence type="ECO:0000259" key="1">
    <source>
        <dbReference type="PROSITE" id="PS00028"/>
    </source>
</evidence>
<name>A0A7C8QFM9_ORBOL</name>